<evidence type="ECO:0000313" key="1">
    <source>
        <dbReference type="EMBL" id="SEO52986.1"/>
    </source>
</evidence>
<dbReference type="AlphaFoldDB" id="A0A1H8QG20"/>
<reference evidence="1 2" key="1">
    <citation type="submission" date="2016-10" db="EMBL/GenBank/DDBJ databases">
        <authorList>
            <person name="de Groot N.N."/>
        </authorList>
    </citation>
    <scope>NUCLEOTIDE SEQUENCE [LARGE SCALE GENOMIC DNA]</scope>
    <source>
        <strain evidence="1 2">CGMCC 1.10238</strain>
    </source>
</reference>
<organism evidence="1 2">
    <name type="scientific">Paenibacillus sophorae</name>
    <dbReference type="NCBI Taxonomy" id="1333845"/>
    <lineage>
        <taxon>Bacteria</taxon>
        <taxon>Bacillati</taxon>
        <taxon>Bacillota</taxon>
        <taxon>Bacilli</taxon>
        <taxon>Bacillales</taxon>
        <taxon>Paenibacillaceae</taxon>
        <taxon>Paenibacillus</taxon>
    </lineage>
</organism>
<proteinExistence type="predicted"/>
<gene>
    <name evidence="1" type="ORF">SAMN04487895_108212</name>
</gene>
<dbReference type="STRING" id="1333845.SAMN04487895_108212"/>
<sequence length="314" mass="36330">MEIQKGGAVIRNSNSPIKENIVLFPKTLDYYQIQLTVMLESERYGEAIELLRFLLQCQGQEERHYEEWQSLLDWLEAAFPYALQDKYINESQAYEEDIGEQEMARQLANTKLQEDPEYAGKLLHRVMHEPLSEATLLALEQLSHFEGDEVDYALTDWVQNPGIHPILQFRTLQTLRRRGVQGAVELKRGPQNIVVEIDNVPLQNNDFPSQIAQVLERVAEHTETHEPTLYYFAQELWEQFIMSVYGSEAYYAILSGEDGILDLWAGALHQTVSETLNGTRNEEETRAMYGITESMRFQFEQAYRMLNGFAGKPQ</sequence>
<dbReference type="Proteomes" id="UP000198809">
    <property type="component" value="Unassembled WGS sequence"/>
</dbReference>
<accession>A0A1H8QG20</accession>
<evidence type="ECO:0000313" key="2">
    <source>
        <dbReference type="Proteomes" id="UP000198809"/>
    </source>
</evidence>
<protein>
    <submittedName>
        <fullName evidence="1">Uncharacterized protein</fullName>
    </submittedName>
</protein>
<name>A0A1H8QG20_9BACL</name>
<dbReference type="EMBL" id="FODH01000008">
    <property type="protein sequence ID" value="SEO52986.1"/>
    <property type="molecule type" value="Genomic_DNA"/>
</dbReference>